<evidence type="ECO:0000313" key="2">
    <source>
        <dbReference type="EMBL" id="GGI19836.1"/>
    </source>
</evidence>
<dbReference type="InterPro" id="IPR021727">
    <property type="entry name" value="DUF3299"/>
</dbReference>
<evidence type="ECO:0000256" key="1">
    <source>
        <dbReference type="SAM" id="SignalP"/>
    </source>
</evidence>
<comment type="caution">
    <text evidence="2">The sequence shown here is derived from an EMBL/GenBank/DDBJ whole genome shotgun (WGS) entry which is preliminary data.</text>
</comment>
<evidence type="ECO:0008006" key="4">
    <source>
        <dbReference type="Google" id="ProtNLM"/>
    </source>
</evidence>
<proteinExistence type="predicted"/>
<feature type="signal peptide" evidence="1">
    <location>
        <begin position="1"/>
        <end position="25"/>
    </location>
</feature>
<dbReference type="AlphaFoldDB" id="A0A8J3AYN9"/>
<name>A0A8J3AYN9_9BURK</name>
<protein>
    <recommendedName>
        <fullName evidence="4">DUF3299 domain-containing protein</fullName>
    </recommendedName>
</protein>
<keyword evidence="3" id="KW-1185">Reference proteome</keyword>
<reference evidence="3" key="1">
    <citation type="journal article" date="2019" name="Int. J. Syst. Evol. Microbiol.">
        <title>The Global Catalogue of Microorganisms (GCM) 10K type strain sequencing project: providing services to taxonomists for standard genome sequencing and annotation.</title>
        <authorList>
            <consortium name="The Broad Institute Genomics Platform"/>
            <consortium name="The Broad Institute Genome Sequencing Center for Infectious Disease"/>
            <person name="Wu L."/>
            <person name="Ma J."/>
        </authorList>
    </citation>
    <scope>NUCLEOTIDE SEQUENCE [LARGE SCALE GENOMIC DNA]</scope>
    <source>
        <strain evidence="3">CCM 2767</strain>
    </source>
</reference>
<keyword evidence="1" id="KW-0732">Signal</keyword>
<dbReference type="Proteomes" id="UP000642180">
    <property type="component" value="Unassembled WGS sequence"/>
</dbReference>
<dbReference type="RefSeq" id="WP_188381313.1">
    <property type="nucleotide sequence ID" value="NZ_BMDI01000002.1"/>
</dbReference>
<gene>
    <name evidence="2" type="ORF">GCM10008066_21020</name>
</gene>
<dbReference type="Pfam" id="PF11736">
    <property type="entry name" value="DUF3299"/>
    <property type="match status" value="1"/>
</dbReference>
<dbReference type="EMBL" id="BMDI01000002">
    <property type="protein sequence ID" value="GGI19836.1"/>
    <property type="molecule type" value="Genomic_DNA"/>
</dbReference>
<accession>A0A8J3AYN9</accession>
<dbReference type="Gene3D" id="2.40.50.870">
    <property type="entry name" value="Protein of unknown function (DUF3299)"/>
    <property type="match status" value="1"/>
</dbReference>
<evidence type="ECO:0000313" key="3">
    <source>
        <dbReference type="Proteomes" id="UP000642180"/>
    </source>
</evidence>
<organism evidence="2 3">
    <name type="scientific">Oxalicibacterium faecigallinarum</name>
    <dbReference type="NCBI Taxonomy" id="573741"/>
    <lineage>
        <taxon>Bacteria</taxon>
        <taxon>Pseudomonadati</taxon>
        <taxon>Pseudomonadota</taxon>
        <taxon>Betaproteobacteria</taxon>
        <taxon>Burkholderiales</taxon>
        <taxon>Oxalobacteraceae</taxon>
        <taxon>Oxalicibacterium</taxon>
    </lineage>
</organism>
<sequence>MSLPRRFSLIVCALLSYSATHVALAQSSAEQHANTTTPPPQMPVLKEIPGVTSWNTLAMVKQKKVKNQILPAFAKEVVALDKREIKVQGFMMPLEPGEKQKHFLLSIYPQSCSYCLPAGPEGVVEVNAKTPVKYTFEPVVISGTMEILQDDPMGLYYRMNNAAISK</sequence>
<feature type="chain" id="PRO_5035257803" description="DUF3299 domain-containing protein" evidence="1">
    <location>
        <begin position="26"/>
        <end position="166"/>
    </location>
</feature>